<evidence type="ECO:0000313" key="2">
    <source>
        <dbReference type="EMBL" id="SEJ51689.1"/>
    </source>
</evidence>
<evidence type="ECO:0000256" key="1">
    <source>
        <dbReference type="SAM" id="Phobius"/>
    </source>
</evidence>
<dbReference type="InterPro" id="IPR052712">
    <property type="entry name" value="Acid_resist_chaperone_HdeD"/>
</dbReference>
<feature type="transmembrane region" description="Helical" evidence="1">
    <location>
        <begin position="164"/>
        <end position="186"/>
    </location>
</feature>
<feature type="transmembrane region" description="Helical" evidence="1">
    <location>
        <begin position="49"/>
        <end position="70"/>
    </location>
</feature>
<sequence>MNRPDTRPIPPAALSILAGLSAHWGWLLARGIAAIVFGVLAFMWPGFTVITLAIVWGAYAIVDGAFALLYGARGGGTRRWTYVVVGLIGVIAGLVALFWPGETAIVLVMIIGFWALAVGVFEIIYAFQYRRAIAHPWAVGLSGLLSAAVGFFIVMFPGAGALSLIWVIAAYAVLYGILMIVAAFGLRRWRNTHPNGG</sequence>
<organism evidence="2 3">
    <name type="scientific">Paraburkholderia tropica</name>
    <dbReference type="NCBI Taxonomy" id="92647"/>
    <lineage>
        <taxon>Bacteria</taxon>
        <taxon>Pseudomonadati</taxon>
        <taxon>Pseudomonadota</taxon>
        <taxon>Betaproteobacteria</taxon>
        <taxon>Burkholderiales</taxon>
        <taxon>Burkholderiaceae</taxon>
        <taxon>Paraburkholderia</taxon>
    </lineage>
</organism>
<dbReference type="GO" id="GO:0005886">
    <property type="term" value="C:plasma membrane"/>
    <property type="evidence" value="ECO:0007669"/>
    <property type="project" value="TreeGrafter"/>
</dbReference>
<name>A0AAQ1GEG1_9BURK</name>
<keyword evidence="1" id="KW-1133">Transmembrane helix</keyword>
<protein>
    <submittedName>
        <fullName evidence="2">Uncharacterized membrane protein HdeD, DUF308 family</fullName>
    </submittedName>
</protein>
<proteinExistence type="predicted"/>
<dbReference type="AlphaFoldDB" id="A0AAQ1GEG1"/>
<dbReference type="Pfam" id="PF03729">
    <property type="entry name" value="DUF308"/>
    <property type="match status" value="1"/>
</dbReference>
<dbReference type="PANTHER" id="PTHR34989">
    <property type="entry name" value="PROTEIN HDED"/>
    <property type="match status" value="1"/>
</dbReference>
<comment type="caution">
    <text evidence="2">The sequence shown here is derived from an EMBL/GenBank/DDBJ whole genome shotgun (WGS) entry which is preliminary data.</text>
</comment>
<feature type="transmembrane region" description="Helical" evidence="1">
    <location>
        <begin position="82"/>
        <end position="99"/>
    </location>
</feature>
<accession>A0AAQ1GEG1</accession>
<keyword evidence="1" id="KW-0812">Transmembrane</keyword>
<dbReference type="EMBL" id="FNZM01000005">
    <property type="protein sequence ID" value="SEJ51689.1"/>
    <property type="molecule type" value="Genomic_DNA"/>
</dbReference>
<dbReference type="RefSeq" id="WP_074982929.1">
    <property type="nucleotide sequence ID" value="NZ_CADFGN010000002.1"/>
</dbReference>
<dbReference type="Proteomes" id="UP000183529">
    <property type="component" value="Unassembled WGS sequence"/>
</dbReference>
<feature type="transmembrane region" description="Helical" evidence="1">
    <location>
        <begin position="12"/>
        <end position="43"/>
    </location>
</feature>
<feature type="transmembrane region" description="Helical" evidence="1">
    <location>
        <begin position="105"/>
        <end position="125"/>
    </location>
</feature>
<dbReference type="InterPro" id="IPR005325">
    <property type="entry name" value="DUF308_memb"/>
</dbReference>
<evidence type="ECO:0000313" key="3">
    <source>
        <dbReference type="Proteomes" id="UP000183529"/>
    </source>
</evidence>
<dbReference type="PANTHER" id="PTHR34989:SF1">
    <property type="entry name" value="PROTEIN HDED"/>
    <property type="match status" value="1"/>
</dbReference>
<reference evidence="2 3" key="1">
    <citation type="submission" date="2016-10" db="EMBL/GenBank/DDBJ databases">
        <authorList>
            <person name="Varghese N."/>
            <person name="Submissions S."/>
        </authorList>
    </citation>
    <scope>NUCLEOTIDE SEQUENCE [LARGE SCALE GENOMIC DNA]</scope>
    <source>
        <strain evidence="2 3">LMG 22274</strain>
    </source>
</reference>
<dbReference type="GeneID" id="61300874"/>
<gene>
    <name evidence="2" type="ORF">SAMN05216550_105289</name>
</gene>
<keyword evidence="1" id="KW-0472">Membrane</keyword>
<feature type="transmembrane region" description="Helical" evidence="1">
    <location>
        <begin position="137"/>
        <end position="158"/>
    </location>
</feature>